<evidence type="ECO:0000313" key="1">
    <source>
        <dbReference type="EMBL" id="GAA5101438.1"/>
    </source>
</evidence>
<sequence>MKTAYIVQTFTKQSNGQSSKLFNDPAVQCNSAEEAINRAERFSEMRAGVLAISQAYDETTGDYGEMKVLAHYGEIPEGALGYDD</sequence>
<dbReference type="Proteomes" id="UP001500631">
    <property type="component" value="Unassembled WGS sequence"/>
</dbReference>
<comment type="caution">
    <text evidence="1">The sequence shown here is derived from an EMBL/GenBank/DDBJ whole genome shotgun (WGS) entry which is preliminary data.</text>
</comment>
<dbReference type="EMBL" id="BAABKE010000005">
    <property type="protein sequence ID" value="GAA5101438.1"/>
    <property type="molecule type" value="Genomic_DNA"/>
</dbReference>
<gene>
    <name evidence="1" type="ORF">GCM10023338_17390</name>
</gene>
<proteinExistence type="predicted"/>
<name>A0ABP9MXU6_9GAMM</name>
<dbReference type="RefSeq" id="WP_077925696.1">
    <property type="nucleotide sequence ID" value="NZ_BAABKE010000005.1"/>
</dbReference>
<organism evidence="1 2">
    <name type="scientific">Wohlfahrtiimonas larvae</name>
    <dbReference type="NCBI Taxonomy" id="1157986"/>
    <lineage>
        <taxon>Bacteria</taxon>
        <taxon>Pseudomonadati</taxon>
        <taxon>Pseudomonadota</taxon>
        <taxon>Gammaproteobacteria</taxon>
        <taxon>Cardiobacteriales</taxon>
        <taxon>Ignatzschineriaceae</taxon>
        <taxon>Wohlfahrtiimonas</taxon>
    </lineage>
</organism>
<accession>A0ABP9MXU6</accession>
<evidence type="ECO:0000313" key="2">
    <source>
        <dbReference type="Proteomes" id="UP001500631"/>
    </source>
</evidence>
<reference evidence="2" key="1">
    <citation type="journal article" date="2019" name="Int. J. Syst. Evol. Microbiol.">
        <title>The Global Catalogue of Microorganisms (GCM) 10K type strain sequencing project: providing services to taxonomists for standard genome sequencing and annotation.</title>
        <authorList>
            <consortium name="The Broad Institute Genomics Platform"/>
            <consortium name="The Broad Institute Genome Sequencing Center for Infectious Disease"/>
            <person name="Wu L."/>
            <person name="Ma J."/>
        </authorList>
    </citation>
    <scope>NUCLEOTIDE SEQUENCE [LARGE SCALE GENOMIC DNA]</scope>
    <source>
        <strain evidence="2">JCM 18424</strain>
    </source>
</reference>
<evidence type="ECO:0008006" key="3">
    <source>
        <dbReference type="Google" id="ProtNLM"/>
    </source>
</evidence>
<keyword evidence="2" id="KW-1185">Reference proteome</keyword>
<protein>
    <recommendedName>
        <fullName evidence="3">Nonstructural protein</fullName>
    </recommendedName>
</protein>